<evidence type="ECO:0000256" key="1">
    <source>
        <dbReference type="ARBA" id="ARBA00010062"/>
    </source>
</evidence>
<sequence length="375" mass="40081">MNKHVLSRRGFVAAGAAVLTAPRLASAQSAPHVVGTLFPMSGPNAEYGGLFTKGIELALEHIRADNMLKRPITMAVQDSLATPQGGAVGMTKLANVDKAVWVMIGFTGVSKAAAPIGTRAKVMMVNGGGVGPDLAGLSPYYWNVIPLVNQEVRALLPWLQKEKLKRIALIYVDDPLGNSVVQELRKGLAETGGELVGAHSIPPATQQFAAIAARVRDSKPDAVYFASYGAQQSQIIKQLRDNGITQQIITYSAGTIPSVVGLPESEGLIVTSQVSDWDQGDPVTQRFVKDWRAKHNGDPTSYNQNYYNAMRLFALLAQGLEKAGTEVTGESLLAELQRVRRFALVGGEGVLEDGGTMAMPLQIGQIRGGRLQKIA</sequence>
<proteinExistence type="inferred from homology"/>
<dbReference type="EMBL" id="PDOA01000007">
    <property type="protein sequence ID" value="PWC28503.1"/>
    <property type="molecule type" value="Genomic_DNA"/>
</dbReference>
<dbReference type="PROSITE" id="PS51318">
    <property type="entry name" value="TAT"/>
    <property type="match status" value="1"/>
</dbReference>
<dbReference type="InterPro" id="IPR028081">
    <property type="entry name" value="Leu-bd"/>
</dbReference>
<dbReference type="AlphaFoldDB" id="A0A2U1V3Q1"/>
<organism evidence="6 7">
    <name type="scientific">Teichococcus aestuarii</name>
    <dbReference type="NCBI Taxonomy" id="568898"/>
    <lineage>
        <taxon>Bacteria</taxon>
        <taxon>Pseudomonadati</taxon>
        <taxon>Pseudomonadota</taxon>
        <taxon>Alphaproteobacteria</taxon>
        <taxon>Acetobacterales</taxon>
        <taxon>Roseomonadaceae</taxon>
        <taxon>Roseomonas</taxon>
    </lineage>
</organism>
<dbReference type="SUPFAM" id="SSF53822">
    <property type="entry name" value="Periplasmic binding protein-like I"/>
    <property type="match status" value="1"/>
</dbReference>
<dbReference type="InterPro" id="IPR028082">
    <property type="entry name" value="Peripla_BP_I"/>
</dbReference>
<dbReference type="InterPro" id="IPR051010">
    <property type="entry name" value="BCAA_transport"/>
</dbReference>
<evidence type="ECO:0000259" key="5">
    <source>
        <dbReference type="Pfam" id="PF13458"/>
    </source>
</evidence>
<feature type="chain" id="PRO_5015583257" evidence="4">
    <location>
        <begin position="28"/>
        <end position="375"/>
    </location>
</feature>
<name>A0A2U1V3Q1_9PROT</name>
<dbReference type="RefSeq" id="WP_109517324.1">
    <property type="nucleotide sequence ID" value="NZ_PDOA01000007.1"/>
</dbReference>
<reference evidence="7" key="1">
    <citation type="submission" date="2017-10" db="EMBL/GenBank/DDBJ databases">
        <authorList>
            <person name="Toshchakov S.V."/>
            <person name="Goeva M.A."/>
        </authorList>
    </citation>
    <scope>NUCLEOTIDE SEQUENCE [LARGE SCALE GENOMIC DNA]</scope>
    <source>
        <strain evidence="7">JR1/69-1-13</strain>
    </source>
</reference>
<dbReference type="Proteomes" id="UP000245048">
    <property type="component" value="Unassembled WGS sequence"/>
</dbReference>
<comment type="similarity">
    <text evidence="1">Belongs to the leucine-binding protein family.</text>
</comment>
<evidence type="ECO:0000256" key="2">
    <source>
        <dbReference type="ARBA" id="ARBA00022729"/>
    </source>
</evidence>
<keyword evidence="3" id="KW-0029">Amino-acid transport</keyword>
<dbReference type="OrthoDB" id="7374472at2"/>
<keyword evidence="7" id="KW-1185">Reference proteome</keyword>
<accession>A0A2U1V3Q1</accession>
<dbReference type="Pfam" id="PF13458">
    <property type="entry name" value="Peripla_BP_6"/>
    <property type="match status" value="1"/>
</dbReference>
<feature type="domain" description="Leucine-binding protein" evidence="5">
    <location>
        <begin position="34"/>
        <end position="369"/>
    </location>
</feature>
<protein>
    <submittedName>
        <fullName evidence="6">Branched-chain amino acid ABC transporter substrate-binding protein</fullName>
    </submittedName>
</protein>
<evidence type="ECO:0000313" key="7">
    <source>
        <dbReference type="Proteomes" id="UP000245048"/>
    </source>
</evidence>
<comment type="caution">
    <text evidence="6">The sequence shown here is derived from an EMBL/GenBank/DDBJ whole genome shotgun (WGS) entry which is preliminary data.</text>
</comment>
<dbReference type="GO" id="GO:0006865">
    <property type="term" value="P:amino acid transport"/>
    <property type="evidence" value="ECO:0007669"/>
    <property type="project" value="UniProtKB-KW"/>
</dbReference>
<evidence type="ECO:0000256" key="3">
    <source>
        <dbReference type="ARBA" id="ARBA00022970"/>
    </source>
</evidence>
<evidence type="ECO:0000313" key="6">
    <source>
        <dbReference type="EMBL" id="PWC28503.1"/>
    </source>
</evidence>
<dbReference type="PANTHER" id="PTHR30483">
    <property type="entry name" value="LEUCINE-SPECIFIC-BINDING PROTEIN"/>
    <property type="match status" value="1"/>
</dbReference>
<evidence type="ECO:0000256" key="4">
    <source>
        <dbReference type="SAM" id="SignalP"/>
    </source>
</evidence>
<dbReference type="InterPro" id="IPR006311">
    <property type="entry name" value="TAT_signal"/>
</dbReference>
<dbReference type="Gene3D" id="3.40.50.2300">
    <property type="match status" value="2"/>
</dbReference>
<gene>
    <name evidence="6" type="ORF">CR165_12475</name>
</gene>
<feature type="signal peptide" evidence="4">
    <location>
        <begin position="1"/>
        <end position="27"/>
    </location>
</feature>
<dbReference type="PANTHER" id="PTHR30483:SF6">
    <property type="entry name" value="PERIPLASMIC BINDING PROTEIN OF ABC TRANSPORTER FOR NATURAL AMINO ACIDS"/>
    <property type="match status" value="1"/>
</dbReference>
<keyword evidence="3" id="KW-0813">Transport</keyword>
<keyword evidence="2 4" id="KW-0732">Signal</keyword>